<evidence type="ECO:0000313" key="3">
    <source>
        <dbReference type="Proteomes" id="UP000304148"/>
    </source>
</evidence>
<protein>
    <recommendedName>
        <fullName evidence="1">HTH LytTR-type domain-containing protein</fullName>
    </recommendedName>
</protein>
<organism evidence="2 3">
    <name type="scientific">Paenibacillus alvei</name>
    <name type="common">Bacillus alvei</name>
    <dbReference type="NCBI Taxonomy" id="44250"/>
    <lineage>
        <taxon>Bacteria</taxon>
        <taxon>Bacillati</taxon>
        <taxon>Bacillota</taxon>
        <taxon>Bacilli</taxon>
        <taxon>Bacillales</taxon>
        <taxon>Paenibacillaceae</taxon>
        <taxon>Paenibacillus</taxon>
    </lineage>
</organism>
<name>A0A383RC55_PAEAL</name>
<dbReference type="GO" id="GO:0003677">
    <property type="term" value="F:DNA binding"/>
    <property type="evidence" value="ECO:0007669"/>
    <property type="project" value="InterPro"/>
</dbReference>
<feature type="domain" description="HTH LytTR-type" evidence="1">
    <location>
        <begin position="41"/>
        <end position="117"/>
    </location>
</feature>
<dbReference type="InterPro" id="IPR007492">
    <property type="entry name" value="LytTR_DNA-bd_dom"/>
</dbReference>
<dbReference type="Gene3D" id="2.40.50.1020">
    <property type="entry name" value="LytTr DNA-binding domain"/>
    <property type="match status" value="1"/>
</dbReference>
<evidence type="ECO:0000313" key="2">
    <source>
        <dbReference type="EMBL" id="SYX84578.1"/>
    </source>
</evidence>
<dbReference type="Proteomes" id="UP000304148">
    <property type="component" value="Chromosome"/>
</dbReference>
<proteinExistence type="predicted"/>
<dbReference type="RefSeq" id="WP_138186459.1">
    <property type="nucleotide sequence ID" value="NZ_LS992241.1"/>
</dbReference>
<evidence type="ECO:0000259" key="1">
    <source>
        <dbReference type="Pfam" id="PF04397"/>
    </source>
</evidence>
<sequence>MELLGVRVENGKPVGDFDTFSIDDLYFAEAFRPKANHILPLFHTRKGTFTVLTTLDEHYEAFKKYECIKLLDSSVFANIENIEYAKQDGRGAIVYFKDYPKPVYVSRDKKKYIRHLMTKSLL</sequence>
<reference evidence="3" key="1">
    <citation type="submission" date="2018-08" db="EMBL/GenBank/DDBJ databases">
        <authorList>
            <person name="Chevrot R."/>
        </authorList>
    </citation>
    <scope>NUCLEOTIDE SEQUENCE [LARGE SCALE GENOMIC DNA]</scope>
</reference>
<dbReference type="Pfam" id="PF04397">
    <property type="entry name" value="LytTR"/>
    <property type="match status" value="1"/>
</dbReference>
<accession>A0A383RC55</accession>
<dbReference type="AlphaFoldDB" id="A0A383RC55"/>
<dbReference type="EMBL" id="LS992241">
    <property type="protein sequence ID" value="SYX84578.1"/>
    <property type="molecule type" value="Genomic_DNA"/>
</dbReference>
<gene>
    <name evidence="2" type="ORF">PBLR_13000</name>
</gene>